<dbReference type="KEGG" id="dpo:6903134"/>
<name>A0A6I8UXT4_DROPS</name>
<feature type="region of interest" description="Disordered" evidence="1">
    <location>
        <begin position="1"/>
        <end position="72"/>
    </location>
</feature>
<dbReference type="RefSeq" id="XP_015036308.2">
    <property type="nucleotide sequence ID" value="XM_015180822.2"/>
</dbReference>
<evidence type="ECO:0000313" key="3">
    <source>
        <dbReference type="RefSeq" id="XP_002132841.1"/>
    </source>
</evidence>
<reference evidence="3 4" key="1">
    <citation type="submission" date="2025-04" db="UniProtKB">
        <authorList>
            <consortium name="RefSeq"/>
        </authorList>
    </citation>
    <scope>IDENTIFICATION</scope>
    <source>
        <strain evidence="3 4">MV-25-SWS-2005</strain>
        <tissue evidence="3 4">Whole body</tissue>
    </source>
</reference>
<feature type="compositionally biased region" description="Polar residues" evidence="1">
    <location>
        <begin position="1"/>
        <end position="17"/>
    </location>
</feature>
<gene>
    <name evidence="3" type="primary">LOC6903134</name>
    <name evidence="4" type="synonym">LOC6903132</name>
</gene>
<dbReference type="RefSeq" id="XP_002132841.1">
    <property type="nucleotide sequence ID" value="XM_002132805.3"/>
</dbReference>
<evidence type="ECO:0000313" key="2">
    <source>
        <dbReference type="Proteomes" id="UP000001819"/>
    </source>
</evidence>
<dbReference type="Proteomes" id="UP000001819">
    <property type="component" value="Chromosome 4"/>
</dbReference>
<proteinExistence type="predicted"/>
<keyword evidence="2" id="KW-1185">Reference proteome</keyword>
<protein>
    <submittedName>
        <fullName evidence="3 4">Uncharacterized protein</fullName>
    </submittedName>
</protein>
<dbReference type="Bgee" id="FBgn0247024">
    <property type="expression patterns" value="Expressed in male reproductive system and 1 other cell type or tissue"/>
</dbReference>
<organism evidence="2 3">
    <name type="scientific">Drosophila pseudoobscura pseudoobscura</name>
    <name type="common">Fruit fly</name>
    <dbReference type="NCBI Taxonomy" id="46245"/>
    <lineage>
        <taxon>Eukaryota</taxon>
        <taxon>Metazoa</taxon>
        <taxon>Ecdysozoa</taxon>
        <taxon>Arthropoda</taxon>
        <taxon>Hexapoda</taxon>
        <taxon>Insecta</taxon>
        <taxon>Pterygota</taxon>
        <taxon>Neoptera</taxon>
        <taxon>Endopterygota</taxon>
        <taxon>Diptera</taxon>
        <taxon>Brachycera</taxon>
        <taxon>Muscomorpha</taxon>
        <taxon>Ephydroidea</taxon>
        <taxon>Drosophilidae</taxon>
        <taxon>Drosophila</taxon>
        <taxon>Sophophora</taxon>
    </lineage>
</organism>
<dbReference type="AlphaFoldDB" id="A0A6I8UXT4"/>
<evidence type="ECO:0000313" key="4">
    <source>
        <dbReference type="RefSeq" id="XP_015036308.2"/>
    </source>
</evidence>
<dbReference type="GeneID" id="6903134"/>
<dbReference type="OMA" id="QRYRYTQ"/>
<dbReference type="KEGG" id="dpo:6903132"/>
<accession>A0A6I8UXT4</accession>
<sequence length="105" mass="11648">MNSQPEGNISGSNQQDAHCNPPQATGGEVASAATQDGAETDGSSATIDSDSDEQQGPEGTHGQRYRYSQSQLREIGQQIGRQIERQIRRRLISAPQYDFTMRFWY</sequence>
<evidence type="ECO:0000256" key="1">
    <source>
        <dbReference type="SAM" id="MobiDB-lite"/>
    </source>
</evidence>
<accession>B5DIV0</accession>